<organism evidence="14">
    <name type="scientific">Setaria italica</name>
    <name type="common">Foxtail millet</name>
    <name type="synonym">Panicum italicum</name>
    <dbReference type="NCBI Taxonomy" id="4555"/>
    <lineage>
        <taxon>Eukaryota</taxon>
        <taxon>Viridiplantae</taxon>
        <taxon>Streptophyta</taxon>
        <taxon>Embryophyta</taxon>
        <taxon>Tracheophyta</taxon>
        <taxon>Spermatophyta</taxon>
        <taxon>Magnoliopsida</taxon>
        <taxon>Liliopsida</taxon>
        <taxon>Poales</taxon>
        <taxon>Poaceae</taxon>
        <taxon>PACMAD clade</taxon>
        <taxon>Panicoideae</taxon>
        <taxon>Panicodae</taxon>
        <taxon>Paniceae</taxon>
        <taxon>Cenchrinae</taxon>
        <taxon>Setaria</taxon>
    </lineage>
</organism>
<accession>A0A368Q669</accession>
<dbReference type="Pfam" id="PF07714">
    <property type="entry name" value="PK_Tyr_Ser-Thr"/>
    <property type="match status" value="2"/>
</dbReference>
<name>A0A368Q669_SETIT</name>
<evidence type="ECO:0000256" key="4">
    <source>
        <dbReference type="ARBA" id="ARBA00022729"/>
    </source>
</evidence>
<protein>
    <recommendedName>
        <fullName evidence="1">non-specific serine/threonine protein kinase</fullName>
        <ecNumber evidence="1">2.7.11.1</ecNumber>
    </recommendedName>
</protein>
<dbReference type="InterPro" id="IPR011009">
    <property type="entry name" value="Kinase-like_dom_sf"/>
</dbReference>
<proteinExistence type="predicted"/>
<evidence type="ECO:0000313" key="14">
    <source>
        <dbReference type="EMBL" id="RCV13363.1"/>
    </source>
</evidence>
<keyword evidence="12" id="KW-0472">Membrane</keyword>
<comment type="catalytic activity">
    <reaction evidence="10">
        <text>L-threonyl-[protein] + ATP = O-phospho-L-threonyl-[protein] + ADP + H(+)</text>
        <dbReference type="Rhea" id="RHEA:46608"/>
        <dbReference type="Rhea" id="RHEA-COMP:11060"/>
        <dbReference type="Rhea" id="RHEA-COMP:11605"/>
        <dbReference type="ChEBI" id="CHEBI:15378"/>
        <dbReference type="ChEBI" id="CHEBI:30013"/>
        <dbReference type="ChEBI" id="CHEBI:30616"/>
        <dbReference type="ChEBI" id="CHEBI:61977"/>
        <dbReference type="ChEBI" id="CHEBI:456216"/>
        <dbReference type="EC" id="2.7.11.1"/>
    </reaction>
</comment>
<evidence type="ECO:0000256" key="11">
    <source>
        <dbReference type="ARBA" id="ARBA00048679"/>
    </source>
</evidence>
<dbReference type="PROSITE" id="PS50011">
    <property type="entry name" value="PROTEIN_KINASE_DOM"/>
    <property type="match status" value="1"/>
</dbReference>
<dbReference type="PANTHER" id="PTHR27002:SF892">
    <property type="entry name" value="OS07G0487300 PROTEIN"/>
    <property type="match status" value="1"/>
</dbReference>
<dbReference type="OrthoDB" id="4062651at2759"/>
<dbReference type="SUPFAM" id="SSF56112">
    <property type="entry name" value="Protein kinase-like (PK-like)"/>
    <property type="match status" value="1"/>
</dbReference>
<keyword evidence="12" id="KW-1133">Transmembrane helix</keyword>
<keyword evidence="2" id="KW-0723">Serine/threonine-protein kinase</keyword>
<evidence type="ECO:0000256" key="1">
    <source>
        <dbReference type="ARBA" id="ARBA00012513"/>
    </source>
</evidence>
<keyword evidence="4" id="KW-0732">Signal</keyword>
<comment type="catalytic activity">
    <reaction evidence="11">
        <text>L-seryl-[protein] + ATP = O-phospho-L-seryl-[protein] + ADP + H(+)</text>
        <dbReference type="Rhea" id="RHEA:17989"/>
        <dbReference type="Rhea" id="RHEA-COMP:9863"/>
        <dbReference type="Rhea" id="RHEA-COMP:11604"/>
        <dbReference type="ChEBI" id="CHEBI:15378"/>
        <dbReference type="ChEBI" id="CHEBI:29999"/>
        <dbReference type="ChEBI" id="CHEBI:30616"/>
        <dbReference type="ChEBI" id="CHEBI:83421"/>
        <dbReference type="ChEBI" id="CHEBI:456216"/>
        <dbReference type="EC" id="2.7.11.1"/>
    </reaction>
</comment>
<dbReference type="EC" id="2.7.11.1" evidence="1"/>
<dbReference type="Gene3D" id="1.10.510.10">
    <property type="entry name" value="Transferase(Phosphotransferase) domain 1"/>
    <property type="match status" value="1"/>
</dbReference>
<gene>
    <name evidence="14" type="ORF">SETIT_2G340100v2</name>
</gene>
<evidence type="ECO:0000256" key="10">
    <source>
        <dbReference type="ARBA" id="ARBA00047899"/>
    </source>
</evidence>
<evidence type="ECO:0000256" key="5">
    <source>
        <dbReference type="ARBA" id="ARBA00022741"/>
    </source>
</evidence>
<dbReference type="AlphaFoldDB" id="A0A368Q669"/>
<dbReference type="EMBL" id="CM003529">
    <property type="protein sequence ID" value="RCV13363.1"/>
    <property type="molecule type" value="Genomic_DNA"/>
</dbReference>
<dbReference type="PANTHER" id="PTHR27002">
    <property type="entry name" value="RECEPTOR-LIKE SERINE/THREONINE-PROTEIN KINASE SD1-8"/>
    <property type="match status" value="1"/>
</dbReference>
<evidence type="ECO:0000256" key="2">
    <source>
        <dbReference type="ARBA" id="ARBA00022527"/>
    </source>
</evidence>
<evidence type="ECO:0000256" key="12">
    <source>
        <dbReference type="SAM" id="Phobius"/>
    </source>
</evidence>
<keyword evidence="9" id="KW-0325">Glycoprotein</keyword>
<dbReference type="InterPro" id="IPR000719">
    <property type="entry name" value="Prot_kinase_dom"/>
</dbReference>
<dbReference type="Gene3D" id="3.30.200.20">
    <property type="entry name" value="Phosphorylase Kinase, domain 1"/>
    <property type="match status" value="1"/>
</dbReference>
<evidence type="ECO:0000256" key="7">
    <source>
        <dbReference type="ARBA" id="ARBA00022840"/>
    </source>
</evidence>
<keyword evidence="8" id="KW-1015">Disulfide bond</keyword>
<keyword evidence="3" id="KW-0808">Transferase</keyword>
<evidence type="ECO:0000256" key="9">
    <source>
        <dbReference type="ARBA" id="ARBA00023180"/>
    </source>
</evidence>
<dbReference type="InterPro" id="IPR001245">
    <property type="entry name" value="Ser-Thr/Tyr_kinase_cat_dom"/>
</dbReference>
<evidence type="ECO:0000259" key="13">
    <source>
        <dbReference type="PROSITE" id="PS50011"/>
    </source>
</evidence>
<dbReference type="FunFam" id="3.30.200.20:FF:000195">
    <property type="entry name" value="G-type lectin S-receptor-like serine/threonine-protein kinase"/>
    <property type="match status" value="1"/>
</dbReference>
<dbReference type="GO" id="GO:0004674">
    <property type="term" value="F:protein serine/threonine kinase activity"/>
    <property type="evidence" value="ECO:0007669"/>
    <property type="project" value="UniProtKB-KW"/>
</dbReference>
<reference evidence="14" key="1">
    <citation type="journal article" date="2012" name="Nat. Biotechnol.">
        <title>Reference genome sequence of the model plant Setaria.</title>
        <authorList>
            <person name="Bennetzen J.L."/>
            <person name="Schmutz J."/>
            <person name="Wang H."/>
            <person name="Percifield R."/>
            <person name="Hawkins J."/>
            <person name="Pontaroli A.C."/>
            <person name="Estep M."/>
            <person name="Feng L."/>
            <person name="Vaughn J.N."/>
            <person name="Grimwood J."/>
            <person name="Jenkins J."/>
            <person name="Barry K."/>
            <person name="Lindquist E."/>
            <person name="Hellsten U."/>
            <person name="Deshpande S."/>
            <person name="Wang X."/>
            <person name="Wu X."/>
            <person name="Mitros T."/>
            <person name="Triplett J."/>
            <person name="Yang X."/>
            <person name="Ye C.Y."/>
            <person name="Mauro-Herrera M."/>
            <person name="Wang L."/>
            <person name="Li P."/>
            <person name="Sharma M."/>
            <person name="Sharma R."/>
            <person name="Ronald P.C."/>
            <person name="Panaud O."/>
            <person name="Kellogg E.A."/>
            <person name="Brutnell T.P."/>
            <person name="Doust A.N."/>
            <person name="Tuskan G.A."/>
            <person name="Rokhsar D."/>
            <person name="Devos K.M."/>
        </authorList>
    </citation>
    <scope>NUCLEOTIDE SEQUENCE [LARGE SCALE GENOMIC DNA]</scope>
    <source>
        <strain evidence="14">Yugu1</strain>
    </source>
</reference>
<evidence type="ECO:0000256" key="8">
    <source>
        <dbReference type="ARBA" id="ARBA00023157"/>
    </source>
</evidence>
<keyword evidence="6" id="KW-0418">Kinase</keyword>
<dbReference type="GO" id="GO:0005524">
    <property type="term" value="F:ATP binding"/>
    <property type="evidence" value="ECO:0007669"/>
    <property type="project" value="UniProtKB-KW"/>
</dbReference>
<evidence type="ECO:0000256" key="6">
    <source>
        <dbReference type="ARBA" id="ARBA00022777"/>
    </source>
</evidence>
<sequence>MGIVFSYPCDPASFNHTNCRGEVREVAEDLRLAGGGARGAAVYMSRLTRASGTRAWSIGLSVDDSVRSSDAYDLEWMVDVHGTSHLQKSNYVRGSGSGQKQDRAFFIIATVYSSAVLCTRLFFWLLSVWRKEKRRKINTIEEPENMDEVLRLWRTEDTSSEFSLYDFSQIADATDNFSPKSKLGEGGFGPVYKGVFPDGQELAIKRLSARSQQGLIEFKNEIQVITKLQHRNLVRLLGCCIHGEEKMLVYEYLTNKSLDHFIFDPIRRASLKWKMRIKIVEASNILLDSELNPKISDFGMARIFPSDATQATASRLVGTFGYMAPEYASDGLLSIKSDVFSFGVLLLEIISGKRSSGFQYNGEFYNLLEYAWQLWKGRRWSEFIDKSFGDEYEMEELVKYLAVALMCVQEKAMDRPTMRDVVALLSSDGITMPEPKQPAYSYAKLDESVNVTVLSSRNDVTITTINGR</sequence>
<keyword evidence="12" id="KW-0812">Transmembrane</keyword>
<reference evidence="14" key="2">
    <citation type="submission" date="2015-07" db="EMBL/GenBank/DDBJ databases">
        <authorList>
            <person name="Noorani M."/>
        </authorList>
    </citation>
    <scope>NUCLEOTIDE SEQUENCE</scope>
    <source>
        <strain evidence="14">Yugu1</strain>
    </source>
</reference>
<keyword evidence="7" id="KW-0067">ATP-binding</keyword>
<feature type="transmembrane region" description="Helical" evidence="12">
    <location>
        <begin position="104"/>
        <end position="126"/>
    </location>
</feature>
<feature type="domain" description="Protein kinase" evidence="13">
    <location>
        <begin position="177"/>
        <end position="440"/>
    </location>
</feature>
<evidence type="ECO:0000256" key="3">
    <source>
        <dbReference type="ARBA" id="ARBA00022679"/>
    </source>
</evidence>
<keyword evidence="5" id="KW-0547">Nucleotide-binding</keyword>